<dbReference type="EMBL" id="MK249178">
    <property type="protein sequence ID" value="QCQ84853.1"/>
    <property type="molecule type" value="Genomic_DNA"/>
</dbReference>
<dbReference type="Proteomes" id="UP000322145">
    <property type="component" value="Segment"/>
</dbReference>
<dbReference type="Pfam" id="PF23343">
    <property type="entry name" value="REP_ORF2-G2P"/>
    <property type="match status" value="1"/>
</dbReference>
<feature type="domain" description="Replication-associated protein ORF2/G2P" evidence="1">
    <location>
        <begin position="67"/>
        <end position="184"/>
    </location>
</feature>
<sequence length="302" mass="34526">MPCFGPLTAYRPRRDAGDNRLVFKKTESETGIPIKVPCGKCPGCKLEQSRQWAVRCMHEKRLHTDSCFITLTYDDAHIPPGNQLVKSDLQKFMKRLIKFKRSHNDLSSTRFFACGEYGETTSRPHYHVLLLNTDFTDKKIIKSGSEYNLYASATLSKLWTLGHHALGDVTFESAAYVARYCMKKNQNGKKTTGVPEFIQMSRRPGIGSGYFQKFQSELISHDTIIVNGLPAALPRFYNNKLAGLTLMSETSEISLYTRMELLKLKRRRKLTSPLSRADRTQRRLRIREVVTLAKLNLKVKTL</sequence>
<organism evidence="2">
    <name type="scientific">Blackfly microvirus SF02</name>
    <dbReference type="NCBI Taxonomy" id="2576452"/>
    <lineage>
        <taxon>Viruses</taxon>
        <taxon>Monodnaviria</taxon>
        <taxon>Sangervirae</taxon>
        <taxon>Phixviricota</taxon>
        <taxon>Malgrandaviricetes</taxon>
        <taxon>Petitvirales</taxon>
        <taxon>Microviridae</taxon>
        <taxon>Microvirus</taxon>
    </lineage>
</organism>
<name>A0A4V1F5F2_9VIRU</name>
<evidence type="ECO:0000259" key="1">
    <source>
        <dbReference type="Pfam" id="PF23343"/>
    </source>
</evidence>
<dbReference type="InterPro" id="IPR056906">
    <property type="entry name" value="ORF2/G2P_dom"/>
</dbReference>
<reference evidence="2" key="1">
    <citation type="submission" date="2018-12" db="EMBL/GenBank/DDBJ databases">
        <title>Singled stranded DNA viruses identified in blackflies (Austrosimulium ungulatum) sampled in New Zealand.</title>
        <authorList>
            <person name="Kraberger S."/>
            <person name="Fontenele R.S."/>
            <person name="Schmidlin K."/>
            <person name="Walters M."/>
            <person name="Varsani A."/>
        </authorList>
    </citation>
    <scope>NUCLEOTIDE SEQUENCE [LARGE SCALE GENOMIC DNA]</scope>
    <source>
        <strain evidence="2">104</strain>
    </source>
</reference>
<evidence type="ECO:0000313" key="2">
    <source>
        <dbReference type="EMBL" id="QCQ84853.1"/>
    </source>
</evidence>
<accession>A0A4V1F5F2</accession>
<protein>
    <submittedName>
        <fullName evidence="2">Replication initiator protein</fullName>
    </submittedName>
</protein>
<proteinExistence type="predicted"/>